<sequence length="78" mass="8184">MAEIDADSNAQLRWPEKVTKTTDPAVDAVISPLAGLSRLPTAEHVVVYDSIHGKLRQELDAGPDGDAEFPGGTKEGGA</sequence>
<evidence type="ECO:0000313" key="2">
    <source>
        <dbReference type="EMBL" id="MBG0740580.1"/>
    </source>
</evidence>
<protein>
    <submittedName>
        <fullName evidence="2">Uncharacterized protein</fullName>
    </submittedName>
</protein>
<dbReference type="AlphaFoldDB" id="A0A931CQA2"/>
<name>A0A931CQA2_9MICC</name>
<organism evidence="2 3">
    <name type="scientific">Arthrobacter terrae</name>
    <dbReference type="NCBI Taxonomy" id="2935737"/>
    <lineage>
        <taxon>Bacteria</taxon>
        <taxon>Bacillati</taxon>
        <taxon>Actinomycetota</taxon>
        <taxon>Actinomycetes</taxon>
        <taxon>Micrococcales</taxon>
        <taxon>Micrococcaceae</taxon>
        <taxon>Arthrobacter</taxon>
    </lineage>
</organism>
<accession>A0A931CQA2</accession>
<gene>
    <name evidence="2" type="ORF">IV500_14455</name>
</gene>
<feature type="region of interest" description="Disordered" evidence="1">
    <location>
        <begin position="56"/>
        <end position="78"/>
    </location>
</feature>
<reference evidence="2 3" key="1">
    <citation type="submission" date="2020-11" db="EMBL/GenBank/DDBJ databases">
        <title>Arthrobacter antarcticus sp. nov., isolated from Antarctic Soil.</title>
        <authorList>
            <person name="Li J."/>
        </authorList>
    </citation>
    <scope>NUCLEOTIDE SEQUENCE [LARGE SCALE GENOMIC DNA]</scope>
    <source>
        <strain evidence="2 3">Z1-20</strain>
    </source>
</reference>
<proteinExistence type="predicted"/>
<keyword evidence="3" id="KW-1185">Reference proteome</keyword>
<evidence type="ECO:0000256" key="1">
    <source>
        <dbReference type="SAM" id="MobiDB-lite"/>
    </source>
</evidence>
<comment type="caution">
    <text evidence="2">The sequence shown here is derived from an EMBL/GenBank/DDBJ whole genome shotgun (WGS) entry which is preliminary data.</text>
</comment>
<dbReference type="Proteomes" id="UP000655366">
    <property type="component" value="Unassembled WGS sequence"/>
</dbReference>
<evidence type="ECO:0000313" key="3">
    <source>
        <dbReference type="Proteomes" id="UP000655366"/>
    </source>
</evidence>
<dbReference type="EMBL" id="JADNYM010000018">
    <property type="protein sequence ID" value="MBG0740580.1"/>
    <property type="molecule type" value="Genomic_DNA"/>
</dbReference>
<dbReference type="RefSeq" id="WP_196397513.1">
    <property type="nucleotide sequence ID" value="NZ_JADNYM010000018.1"/>
</dbReference>